<feature type="transmembrane region" description="Helical" evidence="6">
    <location>
        <begin position="118"/>
        <end position="142"/>
    </location>
</feature>
<evidence type="ECO:0000313" key="7">
    <source>
        <dbReference type="EMBL" id="SDO90291.1"/>
    </source>
</evidence>
<name>A0A1H0NCA9_9ACTN</name>
<dbReference type="AlphaFoldDB" id="A0A1H0NCA9"/>
<gene>
    <name evidence="7" type="ORF">SAMN04515671_2306</name>
</gene>
<dbReference type="STRING" id="1090615.SAMN04515671_2306"/>
<keyword evidence="4 6" id="KW-1133">Transmembrane helix</keyword>
<dbReference type="InterPro" id="IPR001123">
    <property type="entry name" value="LeuE-type"/>
</dbReference>
<dbReference type="GO" id="GO:0005886">
    <property type="term" value="C:plasma membrane"/>
    <property type="evidence" value="ECO:0007669"/>
    <property type="project" value="UniProtKB-SubCell"/>
</dbReference>
<dbReference type="PANTHER" id="PTHR30086">
    <property type="entry name" value="ARGININE EXPORTER PROTEIN ARGO"/>
    <property type="match status" value="1"/>
</dbReference>
<protein>
    <submittedName>
        <fullName evidence="7">Threonine/homoserine/homoserine lactone efflux protein</fullName>
    </submittedName>
</protein>
<evidence type="ECO:0000256" key="3">
    <source>
        <dbReference type="ARBA" id="ARBA00022692"/>
    </source>
</evidence>
<dbReference type="OrthoDB" id="4774807at2"/>
<evidence type="ECO:0000256" key="6">
    <source>
        <dbReference type="SAM" id="Phobius"/>
    </source>
</evidence>
<organism evidence="7 8">
    <name type="scientific">Nakamurella panacisegetis</name>
    <dbReference type="NCBI Taxonomy" id="1090615"/>
    <lineage>
        <taxon>Bacteria</taxon>
        <taxon>Bacillati</taxon>
        <taxon>Actinomycetota</taxon>
        <taxon>Actinomycetes</taxon>
        <taxon>Nakamurellales</taxon>
        <taxon>Nakamurellaceae</taxon>
        <taxon>Nakamurella</taxon>
    </lineage>
</organism>
<evidence type="ECO:0000256" key="5">
    <source>
        <dbReference type="ARBA" id="ARBA00023136"/>
    </source>
</evidence>
<evidence type="ECO:0000256" key="4">
    <source>
        <dbReference type="ARBA" id="ARBA00022989"/>
    </source>
</evidence>
<evidence type="ECO:0000313" key="8">
    <source>
        <dbReference type="Proteomes" id="UP000198741"/>
    </source>
</evidence>
<proteinExistence type="predicted"/>
<feature type="transmembrane region" description="Helical" evidence="6">
    <location>
        <begin position="75"/>
        <end position="97"/>
    </location>
</feature>
<dbReference type="Pfam" id="PF01810">
    <property type="entry name" value="LysE"/>
    <property type="match status" value="1"/>
</dbReference>
<feature type="transmembrane region" description="Helical" evidence="6">
    <location>
        <begin position="189"/>
        <end position="210"/>
    </location>
</feature>
<keyword evidence="2" id="KW-1003">Cell membrane</keyword>
<dbReference type="Proteomes" id="UP000198741">
    <property type="component" value="Chromosome I"/>
</dbReference>
<dbReference type="GO" id="GO:0015171">
    <property type="term" value="F:amino acid transmembrane transporter activity"/>
    <property type="evidence" value="ECO:0007669"/>
    <property type="project" value="TreeGrafter"/>
</dbReference>
<evidence type="ECO:0000256" key="2">
    <source>
        <dbReference type="ARBA" id="ARBA00022475"/>
    </source>
</evidence>
<keyword evidence="8" id="KW-1185">Reference proteome</keyword>
<feature type="transmembrane region" description="Helical" evidence="6">
    <location>
        <begin position="6"/>
        <end position="29"/>
    </location>
</feature>
<dbReference type="RefSeq" id="WP_090476069.1">
    <property type="nucleotide sequence ID" value="NZ_LT629710.1"/>
</dbReference>
<keyword evidence="5 6" id="KW-0472">Membrane</keyword>
<keyword evidence="3 6" id="KW-0812">Transmembrane</keyword>
<feature type="transmembrane region" description="Helical" evidence="6">
    <location>
        <begin position="41"/>
        <end position="69"/>
    </location>
</feature>
<reference evidence="7 8" key="1">
    <citation type="submission" date="2016-10" db="EMBL/GenBank/DDBJ databases">
        <authorList>
            <person name="de Groot N.N."/>
        </authorList>
    </citation>
    <scope>NUCLEOTIDE SEQUENCE [LARGE SCALE GENOMIC DNA]</scope>
    <source>
        <strain evidence="8">P4-7,KCTC 19426,CECT 7604</strain>
    </source>
</reference>
<sequence>MQIGAALVSGLVAGLAVAIPLGAIGALLFTEGLRRGFRRGWPAAAGVAAADASYSILAVVFGVAAAPFVTAAAPWPALVGGVTMIVIAVVGVSKGRSASDHTSRSGPADDATRPARRFIAYLALTLVNPITLLYFIAVSTGIAEIVRTAPSRLAFVTGVGLGSFGWQCVLVAAGAVLSTRIGPRIQRVTLLAGNILIAALGLVILVNGIVADAPAA</sequence>
<comment type="subcellular location">
    <subcellularLocation>
        <location evidence="1">Cell membrane</location>
        <topology evidence="1">Multi-pass membrane protein</topology>
    </subcellularLocation>
</comment>
<dbReference type="PANTHER" id="PTHR30086:SF20">
    <property type="entry name" value="ARGININE EXPORTER PROTEIN ARGO-RELATED"/>
    <property type="match status" value="1"/>
</dbReference>
<accession>A0A1H0NCA9</accession>
<dbReference type="EMBL" id="LT629710">
    <property type="protein sequence ID" value="SDO90291.1"/>
    <property type="molecule type" value="Genomic_DNA"/>
</dbReference>
<evidence type="ECO:0000256" key="1">
    <source>
        <dbReference type="ARBA" id="ARBA00004651"/>
    </source>
</evidence>
<feature type="transmembrane region" description="Helical" evidence="6">
    <location>
        <begin position="154"/>
        <end position="177"/>
    </location>
</feature>